<dbReference type="Proteomes" id="UP000620147">
    <property type="component" value="Unassembled WGS sequence"/>
</dbReference>
<dbReference type="RefSeq" id="WP_119214550.1">
    <property type="nucleotide sequence ID" value="NZ_BLYJ01000037.1"/>
</dbReference>
<keyword evidence="2" id="KW-1185">Reference proteome</keyword>
<sequence length="167" mass="18511">MNSQHLVGGIGKTTTGEQVTVIVYPYRLPRRLKPLTACILETQKDFGNGAIGTVLLLCIDPKAEFELVSRNGLRVVIVPPNHPLFRETLETMPRLSGFVHLVYAALHDLASGVAPTKVFAYAVNQRSNDYREWSKGIGGEADEVLSYIIAELSADEKFYRQFAVFAD</sequence>
<protein>
    <submittedName>
        <fullName evidence="1">Uncharacterized protein</fullName>
    </submittedName>
</protein>
<proteinExistence type="predicted"/>
<gene>
    <name evidence="1" type="ORF">BUFA31_23360</name>
</gene>
<dbReference type="EMBL" id="BLYJ01000037">
    <property type="protein sequence ID" value="GFO89172.1"/>
    <property type="molecule type" value="Genomic_DNA"/>
</dbReference>
<evidence type="ECO:0000313" key="1">
    <source>
        <dbReference type="EMBL" id="GFO89172.1"/>
    </source>
</evidence>
<comment type="caution">
    <text evidence="1">The sequence shown here is derived from an EMBL/GenBank/DDBJ whole genome shotgun (WGS) entry which is preliminary data.</text>
</comment>
<name>A0ABQ1E2G8_9FIRM</name>
<organism evidence="1 2">
    <name type="scientific">Butyricicoccus faecihominis</name>
    <dbReference type="NCBI Taxonomy" id="1712515"/>
    <lineage>
        <taxon>Bacteria</taxon>
        <taxon>Bacillati</taxon>
        <taxon>Bacillota</taxon>
        <taxon>Clostridia</taxon>
        <taxon>Eubacteriales</taxon>
        <taxon>Butyricicoccaceae</taxon>
        <taxon>Butyricicoccus</taxon>
    </lineage>
</organism>
<evidence type="ECO:0000313" key="2">
    <source>
        <dbReference type="Proteomes" id="UP000620147"/>
    </source>
</evidence>
<accession>A0ABQ1E2G8</accession>
<reference evidence="1 2" key="1">
    <citation type="submission" date="2020-06" db="EMBL/GenBank/DDBJ databases">
        <title>Characterization of fructooligosaccharide metabolism and fructooligosaccharide-degrading enzymes in human commensal butyrate producers.</title>
        <authorList>
            <person name="Tanno H."/>
            <person name="Fujii T."/>
            <person name="Hirano K."/>
            <person name="Maeno S."/>
            <person name="Tonozuka T."/>
            <person name="Sakamoto M."/>
            <person name="Ohkuma M."/>
            <person name="Tochio T."/>
            <person name="Endo A."/>
        </authorList>
    </citation>
    <scope>NUCLEOTIDE SEQUENCE [LARGE SCALE GENOMIC DNA]</scope>
    <source>
        <strain evidence="1 2">JCM 31056</strain>
    </source>
</reference>